<dbReference type="Gene3D" id="1.10.357.10">
    <property type="entry name" value="Tetracycline Repressor, domain 2"/>
    <property type="match status" value="1"/>
</dbReference>
<reference evidence="4" key="2">
    <citation type="submission" date="2023-12" db="EMBL/GenBank/DDBJ databases">
        <authorList>
            <person name="Sun Q."/>
            <person name="Inoue M."/>
        </authorList>
    </citation>
    <scope>NUCLEOTIDE SEQUENCE</scope>
    <source>
        <strain evidence="4">JCM 17590</strain>
    </source>
</reference>
<evidence type="ECO:0000256" key="1">
    <source>
        <dbReference type="ARBA" id="ARBA00023125"/>
    </source>
</evidence>
<feature type="DNA-binding region" description="H-T-H motif" evidence="2">
    <location>
        <begin position="37"/>
        <end position="56"/>
    </location>
</feature>
<comment type="caution">
    <text evidence="4">The sequence shown here is derived from an EMBL/GenBank/DDBJ whole genome shotgun (WGS) entry which is preliminary data.</text>
</comment>
<dbReference type="InterPro" id="IPR050109">
    <property type="entry name" value="HTH-type_TetR-like_transc_reg"/>
</dbReference>
<dbReference type="Pfam" id="PF00440">
    <property type="entry name" value="TetR_N"/>
    <property type="match status" value="1"/>
</dbReference>
<keyword evidence="5" id="KW-1185">Reference proteome</keyword>
<dbReference type="Proteomes" id="UP001415169">
    <property type="component" value="Unassembled WGS sequence"/>
</dbReference>
<protein>
    <submittedName>
        <fullName evidence="4">TetR family transcriptional regulator</fullName>
    </submittedName>
</protein>
<dbReference type="InterPro" id="IPR036271">
    <property type="entry name" value="Tet_transcr_reg_TetR-rel_C_sf"/>
</dbReference>
<feature type="domain" description="HTH tetR-type" evidence="3">
    <location>
        <begin position="14"/>
        <end position="74"/>
    </location>
</feature>
<dbReference type="EMBL" id="BAABBV010000001">
    <property type="protein sequence ID" value="GAA4160566.1"/>
    <property type="molecule type" value="Genomic_DNA"/>
</dbReference>
<dbReference type="SUPFAM" id="SSF46689">
    <property type="entry name" value="Homeodomain-like"/>
    <property type="match status" value="1"/>
</dbReference>
<keyword evidence="1 2" id="KW-0238">DNA-binding</keyword>
<gene>
    <name evidence="4" type="ORF">GCM10022286_16740</name>
</gene>
<proteinExistence type="predicted"/>
<accession>A0ABP7ZJQ4</accession>
<dbReference type="PRINTS" id="PR00455">
    <property type="entry name" value="HTHTETR"/>
</dbReference>
<dbReference type="RefSeq" id="WP_344791304.1">
    <property type="nucleotide sequence ID" value="NZ_BAABBV010000001.1"/>
</dbReference>
<evidence type="ECO:0000313" key="4">
    <source>
        <dbReference type="EMBL" id="GAA4160566.1"/>
    </source>
</evidence>
<dbReference type="Pfam" id="PF17926">
    <property type="entry name" value="TetR_C_21"/>
    <property type="match status" value="1"/>
</dbReference>
<dbReference type="InterPro" id="IPR009057">
    <property type="entry name" value="Homeodomain-like_sf"/>
</dbReference>
<dbReference type="InterPro" id="IPR001647">
    <property type="entry name" value="HTH_TetR"/>
</dbReference>
<evidence type="ECO:0000256" key="2">
    <source>
        <dbReference type="PROSITE-ProRule" id="PRU00335"/>
    </source>
</evidence>
<sequence>MPAIATAPATKKGAATRRRILDAATAEFAEHGIAGARVERITAAAQTNKAQLYGYFGSKDGLFDAVIADRVTSTTAAVPFDVDRMPDWAVAIYDEHLHRPELTRLIAWVRLERRRSGTWFDGGDHDDKLAAIAAAQADGRIRPGDPFALLTLVISMASTWSAASEVYTATSDEPEAVHDTRRALLRESVARLLAP</sequence>
<evidence type="ECO:0000313" key="5">
    <source>
        <dbReference type="Proteomes" id="UP001415169"/>
    </source>
</evidence>
<dbReference type="PANTHER" id="PTHR30328">
    <property type="entry name" value="TRANSCRIPTIONAL REPRESSOR"/>
    <property type="match status" value="1"/>
</dbReference>
<dbReference type="PROSITE" id="PS50977">
    <property type="entry name" value="HTH_TETR_2"/>
    <property type="match status" value="1"/>
</dbReference>
<dbReference type="InterPro" id="IPR041467">
    <property type="entry name" value="Sco4008_C"/>
</dbReference>
<dbReference type="SUPFAM" id="SSF48498">
    <property type="entry name" value="Tetracyclin repressor-like, C-terminal domain"/>
    <property type="match status" value="1"/>
</dbReference>
<organism evidence="4 5">
    <name type="scientific">Gryllotalpicola daejeonensis</name>
    <dbReference type="NCBI Taxonomy" id="993087"/>
    <lineage>
        <taxon>Bacteria</taxon>
        <taxon>Bacillati</taxon>
        <taxon>Actinomycetota</taxon>
        <taxon>Actinomycetes</taxon>
        <taxon>Micrococcales</taxon>
        <taxon>Microbacteriaceae</taxon>
        <taxon>Gryllotalpicola</taxon>
    </lineage>
</organism>
<name>A0ABP7ZJQ4_9MICO</name>
<evidence type="ECO:0000259" key="3">
    <source>
        <dbReference type="PROSITE" id="PS50977"/>
    </source>
</evidence>
<dbReference type="PANTHER" id="PTHR30328:SF54">
    <property type="entry name" value="HTH-TYPE TRANSCRIPTIONAL REPRESSOR SCO4008"/>
    <property type="match status" value="1"/>
</dbReference>
<reference evidence="4" key="1">
    <citation type="journal article" date="2014" name="Int. J. Syst. Evol. Microbiol.">
        <title>Complete genome of a new Firmicutes species belonging to the dominant human colonic microbiota ('Ruminococcus bicirculans') reveals two chromosomes and a selective capacity to utilize plant glucans.</title>
        <authorList>
            <consortium name="NISC Comparative Sequencing Program"/>
            <person name="Wegmann U."/>
            <person name="Louis P."/>
            <person name="Goesmann A."/>
            <person name="Henrissat B."/>
            <person name="Duncan S.H."/>
            <person name="Flint H.J."/>
        </authorList>
    </citation>
    <scope>NUCLEOTIDE SEQUENCE</scope>
    <source>
        <strain evidence="4">JCM 17590</strain>
    </source>
</reference>